<dbReference type="GO" id="GO:0004177">
    <property type="term" value="F:aminopeptidase activity"/>
    <property type="evidence" value="ECO:0007669"/>
    <property type="project" value="UniProtKB-KW"/>
</dbReference>
<evidence type="ECO:0000313" key="5">
    <source>
        <dbReference type="Proteomes" id="UP000182427"/>
    </source>
</evidence>
<dbReference type="InterPro" id="IPR029058">
    <property type="entry name" value="AB_hydrolase_fold"/>
</dbReference>
<gene>
    <name evidence="4" type="ORF">SAMN05444167_0603</name>
</gene>
<keyword evidence="1" id="KW-0378">Hydrolase</keyword>
<protein>
    <submittedName>
        <fullName evidence="4">Serine aminopeptidase, S33</fullName>
    </submittedName>
</protein>
<dbReference type="PANTHER" id="PTHR22946">
    <property type="entry name" value="DIENELACTONE HYDROLASE DOMAIN-CONTAINING PROTEIN-RELATED"/>
    <property type="match status" value="1"/>
</dbReference>
<dbReference type="Proteomes" id="UP000182427">
    <property type="component" value="Chromosome I"/>
</dbReference>
<sequence>MSMSLLRSAAIATMFCGVTLSALSQAATPQKNRASMETMQIPSHGSLMNGLMYVAEGAGPHPVVILLHGFPGNEQNLDLAQDMRRAGWDVLFFHYRGAWGSSGDYSFTHVVEDVASAVAYVRDPANAQKLRADSKHIVLLGHSAGGFAAVQVGAADPTITAIGLISAADMAGRIPENLPKQAEPVARARISKGLAAEGMAPLSGTSPDALAQETLDHATQWRFLANAKALSTRPLLNVTSDDGLAGMDDALAEAVRKDGDAAVTSVHFATDHAYSDKRQELSAAVLQWLKGLPLK</sequence>
<keyword evidence="4" id="KW-0031">Aminopeptidase</keyword>
<dbReference type="SUPFAM" id="SSF53474">
    <property type="entry name" value="alpha/beta-Hydrolases"/>
    <property type="match status" value="1"/>
</dbReference>
<keyword evidence="2" id="KW-0732">Signal</keyword>
<keyword evidence="5" id="KW-1185">Reference proteome</keyword>
<dbReference type="OrthoDB" id="53505at2"/>
<dbReference type="PANTHER" id="PTHR22946:SF9">
    <property type="entry name" value="POLYKETIDE TRANSFERASE AF380"/>
    <property type="match status" value="1"/>
</dbReference>
<dbReference type="EMBL" id="LT629690">
    <property type="protein sequence ID" value="SDE84427.1"/>
    <property type="molecule type" value="Genomic_DNA"/>
</dbReference>
<evidence type="ECO:0000256" key="2">
    <source>
        <dbReference type="SAM" id="SignalP"/>
    </source>
</evidence>
<keyword evidence="4" id="KW-0645">Protease</keyword>
<evidence type="ECO:0000259" key="3">
    <source>
        <dbReference type="Pfam" id="PF12146"/>
    </source>
</evidence>
<reference evidence="4 5" key="1">
    <citation type="submission" date="2016-10" db="EMBL/GenBank/DDBJ databases">
        <authorList>
            <person name="de Groot N.N."/>
        </authorList>
    </citation>
    <scope>NUCLEOTIDE SEQUENCE [LARGE SCALE GENOMIC DNA]</scope>
    <source>
        <strain evidence="4 5">GAS232</strain>
    </source>
</reference>
<dbReference type="Pfam" id="PF12146">
    <property type="entry name" value="Hydrolase_4"/>
    <property type="match status" value="1"/>
</dbReference>
<name>A0A1G7G8K6_9BACT</name>
<organism evidence="4 5">
    <name type="scientific">Terriglobus roseus</name>
    <dbReference type="NCBI Taxonomy" id="392734"/>
    <lineage>
        <taxon>Bacteria</taxon>
        <taxon>Pseudomonadati</taxon>
        <taxon>Acidobacteriota</taxon>
        <taxon>Terriglobia</taxon>
        <taxon>Terriglobales</taxon>
        <taxon>Acidobacteriaceae</taxon>
        <taxon>Terriglobus</taxon>
    </lineage>
</organism>
<evidence type="ECO:0000313" key="4">
    <source>
        <dbReference type="EMBL" id="SDE84427.1"/>
    </source>
</evidence>
<dbReference type="Gene3D" id="3.40.50.1820">
    <property type="entry name" value="alpha/beta hydrolase"/>
    <property type="match status" value="1"/>
</dbReference>
<dbReference type="GO" id="GO:0052689">
    <property type="term" value="F:carboxylic ester hydrolase activity"/>
    <property type="evidence" value="ECO:0007669"/>
    <property type="project" value="UniProtKB-ARBA"/>
</dbReference>
<dbReference type="InterPro" id="IPR050261">
    <property type="entry name" value="FrsA_esterase"/>
</dbReference>
<feature type="signal peptide" evidence="2">
    <location>
        <begin position="1"/>
        <end position="26"/>
    </location>
</feature>
<feature type="domain" description="Serine aminopeptidase S33" evidence="3">
    <location>
        <begin position="60"/>
        <end position="177"/>
    </location>
</feature>
<accession>A0A1G7G8K6</accession>
<dbReference type="AlphaFoldDB" id="A0A1G7G8K6"/>
<dbReference type="RefSeq" id="WP_083343844.1">
    <property type="nucleotide sequence ID" value="NZ_LT629690.1"/>
</dbReference>
<evidence type="ECO:0000256" key="1">
    <source>
        <dbReference type="ARBA" id="ARBA00022801"/>
    </source>
</evidence>
<proteinExistence type="predicted"/>
<feature type="chain" id="PRO_5009241119" evidence="2">
    <location>
        <begin position="27"/>
        <end position="295"/>
    </location>
</feature>
<dbReference type="InterPro" id="IPR022742">
    <property type="entry name" value="Hydrolase_4"/>
</dbReference>